<dbReference type="Proteomes" id="UP001172101">
    <property type="component" value="Unassembled WGS sequence"/>
</dbReference>
<accession>A0AA40ATN0</accession>
<protein>
    <submittedName>
        <fullName evidence="1">Uncharacterized protein</fullName>
    </submittedName>
</protein>
<comment type="caution">
    <text evidence="1">The sequence shown here is derived from an EMBL/GenBank/DDBJ whole genome shotgun (WGS) entry which is preliminary data.</text>
</comment>
<keyword evidence="2" id="KW-1185">Reference proteome</keyword>
<organism evidence="1 2">
    <name type="scientific">Lasiosphaeria miniovina</name>
    <dbReference type="NCBI Taxonomy" id="1954250"/>
    <lineage>
        <taxon>Eukaryota</taxon>
        <taxon>Fungi</taxon>
        <taxon>Dikarya</taxon>
        <taxon>Ascomycota</taxon>
        <taxon>Pezizomycotina</taxon>
        <taxon>Sordariomycetes</taxon>
        <taxon>Sordariomycetidae</taxon>
        <taxon>Sordariales</taxon>
        <taxon>Lasiosphaeriaceae</taxon>
        <taxon>Lasiosphaeria</taxon>
    </lineage>
</organism>
<dbReference type="AlphaFoldDB" id="A0AA40ATN0"/>
<reference evidence="1" key="1">
    <citation type="submission" date="2023-06" db="EMBL/GenBank/DDBJ databases">
        <title>Genome-scale phylogeny and comparative genomics of the fungal order Sordariales.</title>
        <authorList>
            <consortium name="Lawrence Berkeley National Laboratory"/>
            <person name="Hensen N."/>
            <person name="Bonometti L."/>
            <person name="Westerberg I."/>
            <person name="Brannstrom I.O."/>
            <person name="Guillou S."/>
            <person name="Cros-Aarteil S."/>
            <person name="Calhoun S."/>
            <person name="Haridas S."/>
            <person name="Kuo A."/>
            <person name="Mondo S."/>
            <person name="Pangilinan J."/>
            <person name="Riley R."/>
            <person name="LaButti K."/>
            <person name="Andreopoulos B."/>
            <person name="Lipzen A."/>
            <person name="Chen C."/>
            <person name="Yanf M."/>
            <person name="Daum C."/>
            <person name="Ng V."/>
            <person name="Clum A."/>
            <person name="Steindorff A."/>
            <person name="Ohm R."/>
            <person name="Martin F."/>
            <person name="Silar P."/>
            <person name="Natvig D."/>
            <person name="Lalanne C."/>
            <person name="Gautier V."/>
            <person name="Ament-velasquez S.L."/>
            <person name="Kruys A."/>
            <person name="Hutchinson M.I."/>
            <person name="Powell A.J."/>
            <person name="Barry K."/>
            <person name="Miller A.N."/>
            <person name="Grigoriev I.V."/>
            <person name="Debuchy R."/>
            <person name="Gladieux P."/>
            <person name="Thoren M.H."/>
            <person name="Johannesson H."/>
        </authorList>
    </citation>
    <scope>NUCLEOTIDE SEQUENCE</scope>
    <source>
        <strain evidence="1">SMH2392-1A</strain>
    </source>
</reference>
<evidence type="ECO:0000313" key="1">
    <source>
        <dbReference type="EMBL" id="KAK0721816.1"/>
    </source>
</evidence>
<proteinExistence type="predicted"/>
<dbReference type="RefSeq" id="XP_060297740.1">
    <property type="nucleotide sequence ID" value="XM_060445080.1"/>
</dbReference>
<evidence type="ECO:0000313" key="2">
    <source>
        <dbReference type="Proteomes" id="UP001172101"/>
    </source>
</evidence>
<gene>
    <name evidence="1" type="ORF">B0T26DRAFT_749295</name>
</gene>
<dbReference type="GeneID" id="85328350"/>
<name>A0AA40ATN0_9PEZI</name>
<dbReference type="EMBL" id="JAUIRO010000003">
    <property type="protein sequence ID" value="KAK0721816.1"/>
    <property type="molecule type" value="Genomic_DNA"/>
</dbReference>
<sequence length="256" mass="27494">MASTASTSQGQQGKAQVPAVETIKGKPLLFRLIAINAAAVEICNLNKRLVVSSGLDGLEAVTKLPDMAIGVSREWQSARAGVLLSFGRDRTVTDVHLPETVLTSLSARLLASSNLPALPFLYGAHHCSLVLAASASSSEVLLVDEMPVPKNSSKNNPAPQPHTELVHYTNNGKSSATVAWLPAGIHRRLVVPQTRDLESHTILFIEDAEFWLLWEVHSPTTATVSAKPAIATAMATQDLAQKVMVLVIRSRRSRSI</sequence>